<organism evidence="1">
    <name type="scientific">marine sediment metagenome</name>
    <dbReference type="NCBI Taxonomy" id="412755"/>
    <lineage>
        <taxon>unclassified sequences</taxon>
        <taxon>metagenomes</taxon>
        <taxon>ecological metagenomes</taxon>
    </lineage>
</organism>
<evidence type="ECO:0000313" key="1">
    <source>
        <dbReference type="EMBL" id="KKN09272.1"/>
    </source>
</evidence>
<reference evidence="1" key="1">
    <citation type="journal article" date="2015" name="Nature">
        <title>Complex archaea that bridge the gap between prokaryotes and eukaryotes.</title>
        <authorList>
            <person name="Spang A."/>
            <person name="Saw J.H."/>
            <person name="Jorgensen S.L."/>
            <person name="Zaremba-Niedzwiedzka K."/>
            <person name="Martijn J."/>
            <person name="Lind A.E."/>
            <person name="van Eijk R."/>
            <person name="Schleper C."/>
            <person name="Guy L."/>
            <person name="Ettema T.J."/>
        </authorList>
    </citation>
    <scope>NUCLEOTIDE SEQUENCE</scope>
</reference>
<accession>A0A0F9NBH2</accession>
<sequence length="97" mass="10409">MPLPGSDSDAAILLDLFGVSRNITISGIKTGSLATQNTFITTMEALIAGSQTGVTFVSSQTSFSNKTVFVKSFNWEFVKGNLNKINYRLDLIEGATV</sequence>
<protein>
    <submittedName>
        <fullName evidence="1">Uncharacterized protein</fullName>
    </submittedName>
</protein>
<name>A0A0F9NBH2_9ZZZZ</name>
<dbReference type="EMBL" id="LAZR01004366">
    <property type="protein sequence ID" value="KKN09272.1"/>
    <property type="molecule type" value="Genomic_DNA"/>
</dbReference>
<gene>
    <name evidence="1" type="ORF">LCGC14_1048260</name>
</gene>
<proteinExistence type="predicted"/>
<dbReference type="AlphaFoldDB" id="A0A0F9NBH2"/>
<comment type="caution">
    <text evidence="1">The sequence shown here is derived from an EMBL/GenBank/DDBJ whole genome shotgun (WGS) entry which is preliminary data.</text>
</comment>